<evidence type="ECO:0000313" key="4">
    <source>
        <dbReference type="EMBL" id="GIM96088.1"/>
    </source>
</evidence>
<dbReference type="Gene3D" id="3.40.50.2300">
    <property type="match status" value="1"/>
</dbReference>
<feature type="domain" description="Response regulatory" evidence="3">
    <location>
        <begin position="9"/>
        <end position="124"/>
    </location>
</feature>
<accession>A0A920BP26</accession>
<evidence type="ECO:0000313" key="5">
    <source>
        <dbReference type="Proteomes" id="UP000677082"/>
    </source>
</evidence>
<dbReference type="SUPFAM" id="SSF52172">
    <property type="entry name" value="CheY-like"/>
    <property type="match status" value="1"/>
</dbReference>
<evidence type="ECO:0000256" key="2">
    <source>
        <dbReference type="PROSITE-ProRule" id="PRU00169"/>
    </source>
</evidence>
<dbReference type="PROSITE" id="PS50110">
    <property type="entry name" value="RESPONSE_REGULATORY"/>
    <property type="match status" value="1"/>
</dbReference>
<dbReference type="RefSeq" id="WP_213011775.1">
    <property type="nucleotide sequence ID" value="NZ_BOQN01000106.1"/>
</dbReference>
<sequence length="395" mass="42655">MVNEQGRPTVLLVDDENEILEALALQLRRDHKVLTAASGDDALRVLADSGPVAAVISDLRMPGMDGVELLRRVQLEYPDTTRVLHTAQSDLSAAISAINDGGVYRYLAKPVKSDELRATVQDAVELHGRSTTERHLLDTTLKSSIQAVFGCLELASPAAFARAGRIRTRVAELCAMMQLEALWEIEVAAMASQLGAVTIPPSVLAKLDKGLPCTEEEQQMIDAMPGVAVELLKGIPMMEDVLEIVRGLSPGRVKNPTKPQSPLIEAAIDVIRTAMDFETLESRGMELESAITVLECRDHSALNVLSALREVNGLDKVAEKQVRGLKVGELEVGMRVAEDIAATNGLVLIGRGMVVTSLLLDRLDNYARMIEIIEPVLAIPGALNPLEVADNDLNA</sequence>
<dbReference type="Pfam" id="PF13487">
    <property type="entry name" value="HD_5"/>
    <property type="match status" value="1"/>
</dbReference>
<dbReference type="EMBL" id="BOQN01000106">
    <property type="protein sequence ID" value="GIM96088.1"/>
    <property type="molecule type" value="Genomic_DNA"/>
</dbReference>
<evidence type="ECO:0000256" key="1">
    <source>
        <dbReference type="ARBA" id="ARBA00022553"/>
    </source>
</evidence>
<name>A0A920BP26_9ACTN</name>
<dbReference type="PANTHER" id="PTHR44591:SF19">
    <property type="entry name" value="TWO-COMPONENT RESPONSE REGULATOR-RELATED"/>
    <property type="match status" value="1"/>
</dbReference>
<comment type="caution">
    <text evidence="4">The sequence shown here is derived from an EMBL/GenBank/DDBJ whole genome shotgun (WGS) entry which is preliminary data.</text>
</comment>
<dbReference type="Pfam" id="PF00072">
    <property type="entry name" value="Response_reg"/>
    <property type="match status" value="1"/>
</dbReference>
<dbReference type="GO" id="GO:0000160">
    <property type="term" value="P:phosphorelay signal transduction system"/>
    <property type="evidence" value="ECO:0007669"/>
    <property type="project" value="InterPro"/>
</dbReference>
<organism evidence="4 5">
    <name type="scientific">Paractinoplanes toevensis</name>
    <dbReference type="NCBI Taxonomy" id="571911"/>
    <lineage>
        <taxon>Bacteria</taxon>
        <taxon>Bacillati</taxon>
        <taxon>Actinomycetota</taxon>
        <taxon>Actinomycetes</taxon>
        <taxon>Micromonosporales</taxon>
        <taxon>Micromonosporaceae</taxon>
        <taxon>Paractinoplanes</taxon>
    </lineage>
</organism>
<dbReference type="AlphaFoldDB" id="A0A920BP26"/>
<dbReference type="CDD" id="cd17569">
    <property type="entry name" value="REC_HupR-like"/>
    <property type="match status" value="1"/>
</dbReference>
<keyword evidence="1 2" id="KW-0597">Phosphoprotein</keyword>
<reference evidence="4 5" key="1">
    <citation type="submission" date="2021-03" db="EMBL/GenBank/DDBJ databases">
        <title>Whole genome shotgun sequence of Actinoplanes toevensis NBRC 105298.</title>
        <authorList>
            <person name="Komaki H."/>
            <person name="Tamura T."/>
        </authorList>
    </citation>
    <scope>NUCLEOTIDE SEQUENCE [LARGE SCALE GENOMIC DNA]</scope>
    <source>
        <strain evidence="4 5">NBRC 105298</strain>
    </source>
</reference>
<protein>
    <submittedName>
        <fullName evidence="4">Response regulator</fullName>
    </submittedName>
</protein>
<dbReference type="PANTHER" id="PTHR44591">
    <property type="entry name" value="STRESS RESPONSE REGULATOR PROTEIN 1"/>
    <property type="match status" value="1"/>
</dbReference>
<keyword evidence="5" id="KW-1185">Reference proteome</keyword>
<dbReference type="SMART" id="SM00448">
    <property type="entry name" value="REC"/>
    <property type="match status" value="1"/>
</dbReference>
<evidence type="ECO:0000259" key="3">
    <source>
        <dbReference type="PROSITE" id="PS50110"/>
    </source>
</evidence>
<dbReference type="InterPro" id="IPR011006">
    <property type="entry name" value="CheY-like_superfamily"/>
</dbReference>
<proteinExistence type="predicted"/>
<gene>
    <name evidence="4" type="primary">cyaA</name>
    <name evidence="4" type="ORF">Ato02nite_078810</name>
</gene>
<dbReference type="InterPro" id="IPR050595">
    <property type="entry name" value="Bact_response_regulator"/>
</dbReference>
<dbReference type="InterPro" id="IPR001789">
    <property type="entry name" value="Sig_transdc_resp-reg_receiver"/>
</dbReference>
<dbReference type="Proteomes" id="UP000677082">
    <property type="component" value="Unassembled WGS sequence"/>
</dbReference>
<dbReference type="Gene3D" id="1.10.3210.10">
    <property type="entry name" value="Hypothetical protein af1432"/>
    <property type="match status" value="1"/>
</dbReference>
<feature type="modified residue" description="4-aspartylphosphate" evidence="2">
    <location>
        <position position="58"/>
    </location>
</feature>